<reference evidence="1 2" key="1">
    <citation type="submission" date="2023-10" db="EMBL/GenBank/DDBJ databases">
        <title>Screening of Alkalihalobacillus lindianensis BZ-TG-R113 and Its Alleviation of Salt Stress on Rapeseed Growth.</title>
        <authorList>
            <person name="Zhao B."/>
            <person name="Guo T."/>
        </authorList>
    </citation>
    <scope>NUCLEOTIDE SEQUENCE [LARGE SCALE GENOMIC DNA]</scope>
    <source>
        <strain evidence="1 2">BZ-TG-R113</strain>
    </source>
</reference>
<dbReference type="Proteomes" id="UP001287282">
    <property type="component" value="Unassembled WGS sequence"/>
</dbReference>
<accession>A0ABU3XGF9</accession>
<feature type="non-terminal residue" evidence="1">
    <location>
        <position position="91"/>
    </location>
</feature>
<evidence type="ECO:0000313" key="1">
    <source>
        <dbReference type="EMBL" id="MDV2686981.1"/>
    </source>
</evidence>
<keyword evidence="2" id="KW-1185">Reference proteome</keyword>
<name>A0ABU3XGF9_9BACI</name>
<evidence type="ECO:0000313" key="2">
    <source>
        <dbReference type="Proteomes" id="UP001287282"/>
    </source>
</evidence>
<dbReference type="Gene3D" id="1.10.530.10">
    <property type="match status" value="1"/>
</dbReference>
<sequence>MTDEKLTNPKELYRYQTISADKLNQELGGKLQGMGQAFVNAGKVFNVDPALLAAIAQHETGNGKSRAAVEKNNIAGMMGINGLKSYASVEE</sequence>
<dbReference type="EMBL" id="JAWJBA010000160">
    <property type="protein sequence ID" value="MDV2686981.1"/>
    <property type="molecule type" value="Genomic_DNA"/>
</dbReference>
<gene>
    <name evidence="1" type="ORF">RYX56_21765</name>
</gene>
<proteinExistence type="predicted"/>
<comment type="caution">
    <text evidence="1">The sequence shown here is derived from an EMBL/GenBank/DDBJ whole genome shotgun (WGS) entry which is preliminary data.</text>
</comment>
<protein>
    <submittedName>
        <fullName evidence="1">Glucosaminidase domain-containing protein</fullName>
    </submittedName>
</protein>
<organism evidence="1 2">
    <name type="scientific">Alkalihalophilus lindianensis</name>
    <dbReference type="NCBI Taxonomy" id="1630542"/>
    <lineage>
        <taxon>Bacteria</taxon>
        <taxon>Bacillati</taxon>
        <taxon>Bacillota</taxon>
        <taxon>Bacilli</taxon>
        <taxon>Bacillales</taxon>
        <taxon>Bacillaceae</taxon>
        <taxon>Alkalihalophilus</taxon>
    </lineage>
</organism>